<reference evidence="2 3" key="1">
    <citation type="submission" date="2019-09" db="EMBL/GenBank/DDBJ databases">
        <title>NBRP : Genome information of microbial organism related human and environment.</title>
        <authorList>
            <person name="Hattori M."/>
            <person name="Oshima K."/>
            <person name="Inaba H."/>
            <person name="Suda W."/>
            <person name="Sakamoto M."/>
            <person name="Iino T."/>
            <person name="Kitahara M."/>
            <person name="Oshida Y."/>
            <person name="Iida T."/>
            <person name="Kudo T."/>
            <person name="Itoh T."/>
            <person name="Ohkuma M."/>
        </authorList>
    </citation>
    <scope>NUCLEOTIDE SEQUENCE [LARGE SCALE GENOMIC DNA]</scope>
    <source>
        <strain evidence="2 3">Q-1</strain>
    </source>
</reference>
<proteinExistence type="predicted"/>
<sequence length="214" mass="23062">MSQPLMPMATAVWLIDNTSLTFKQIARFCGLHDLEVQGIADGTVGQSIAGIDPTANGQLTWDEIRRCQNDPAAALELSKGAKPEQTRTRGPRYTPVSKRQDKPDAISWILRNHPELSDTQISRLVGTTKPTIGAIRDRSHWNIANIRSQDPVALGLCKQSELDDAVKRAAIRNAKAANSHQDGATKAGDESDDAASGNVAEDQANSPDEAPSQS</sequence>
<dbReference type="Pfam" id="PF06242">
    <property type="entry name" value="TrcR"/>
    <property type="match status" value="1"/>
</dbReference>
<organism evidence="2 3">
    <name type="scientific">Iodidimonas nitroreducens</name>
    <dbReference type="NCBI Taxonomy" id="1236968"/>
    <lineage>
        <taxon>Bacteria</taxon>
        <taxon>Pseudomonadati</taxon>
        <taxon>Pseudomonadota</taxon>
        <taxon>Alphaproteobacteria</taxon>
        <taxon>Iodidimonadales</taxon>
        <taxon>Iodidimonadaceae</taxon>
        <taxon>Iodidimonas</taxon>
    </lineage>
</organism>
<keyword evidence="3" id="KW-1185">Reference proteome</keyword>
<dbReference type="InterPro" id="IPR010421">
    <property type="entry name" value="TrcR"/>
</dbReference>
<dbReference type="EMBL" id="BKCN01000010">
    <property type="protein sequence ID" value="GER04397.1"/>
    <property type="molecule type" value="Genomic_DNA"/>
</dbReference>
<evidence type="ECO:0000313" key="3">
    <source>
        <dbReference type="Proteomes" id="UP000324996"/>
    </source>
</evidence>
<protein>
    <recommendedName>
        <fullName evidence="4">Cytoplasmic protein</fullName>
    </recommendedName>
</protein>
<name>A0A5A7N908_9PROT</name>
<feature type="region of interest" description="Disordered" evidence="1">
    <location>
        <begin position="79"/>
        <end position="100"/>
    </location>
</feature>
<feature type="compositionally biased region" description="Polar residues" evidence="1">
    <location>
        <begin position="203"/>
        <end position="214"/>
    </location>
</feature>
<evidence type="ECO:0000313" key="2">
    <source>
        <dbReference type="EMBL" id="GER04397.1"/>
    </source>
</evidence>
<dbReference type="Proteomes" id="UP000324996">
    <property type="component" value="Unassembled WGS sequence"/>
</dbReference>
<dbReference type="AlphaFoldDB" id="A0A5A7N908"/>
<dbReference type="RefSeq" id="WP_081837141.1">
    <property type="nucleotide sequence ID" value="NZ_BKCN01000010.1"/>
</dbReference>
<comment type="caution">
    <text evidence="2">The sequence shown here is derived from an EMBL/GenBank/DDBJ whole genome shotgun (WGS) entry which is preliminary data.</text>
</comment>
<evidence type="ECO:0008006" key="4">
    <source>
        <dbReference type="Google" id="ProtNLM"/>
    </source>
</evidence>
<accession>A0A5A7N908</accession>
<evidence type="ECO:0000256" key="1">
    <source>
        <dbReference type="SAM" id="MobiDB-lite"/>
    </source>
</evidence>
<gene>
    <name evidence="2" type="ORF">JCM17846_20790</name>
</gene>
<feature type="region of interest" description="Disordered" evidence="1">
    <location>
        <begin position="173"/>
        <end position="214"/>
    </location>
</feature>